<organism evidence="2 3">
    <name type="scientific">Rhodofomes roseus</name>
    <dbReference type="NCBI Taxonomy" id="34475"/>
    <lineage>
        <taxon>Eukaryota</taxon>
        <taxon>Fungi</taxon>
        <taxon>Dikarya</taxon>
        <taxon>Basidiomycota</taxon>
        <taxon>Agaricomycotina</taxon>
        <taxon>Agaricomycetes</taxon>
        <taxon>Polyporales</taxon>
        <taxon>Rhodofomes</taxon>
    </lineage>
</organism>
<feature type="non-terminal residue" evidence="2">
    <location>
        <position position="363"/>
    </location>
</feature>
<evidence type="ECO:0000259" key="1">
    <source>
        <dbReference type="Pfam" id="PF18717"/>
    </source>
</evidence>
<feature type="domain" description="HMG" evidence="1">
    <location>
        <begin position="219"/>
        <end position="320"/>
    </location>
</feature>
<proteinExistence type="predicted"/>
<name>A0ABQ8KC93_9APHY</name>
<sequence length="363" mass="40420">MMSGIFRLEKAQYVLQEWDHKLESLKIGAYCHIVCLPQGPGSIGLTCTCTQSKATNDCLHRHVVRAHIRELGSLPIIAPYPIPPAVLLCHTAFRDMYIFSCMSSTGRYESGKRVIVSLQRDGRWWCHACGYVDTCKHKPHAVKFAIDAGYVSEDNTMLVDPYGNQSDIEGELLLAAGSRNARKHMAVSYMPVAPPRWAALPHEAPYVPVCPVANHECYFLDDAARCCCGFLLTDWTPFVPKTGVVQDAVLFGLMSRRAIKIEVLRCPVCAHSRRSIGPDLGWIGIFNWDNRYLFTHELLNAYTNAFTASETPFSAFCVTGIRKVAPCLNGLKRPHLSNSYLICLIASQISDLAGCDFAYLLID</sequence>
<dbReference type="RefSeq" id="XP_047777415.1">
    <property type="nucleotide sequence ID" value="XM_047916490.1"/>
</dbReference>
<dbReference type="EMBL" id="JADCUA010000014">
    <property type="protein sequence ID" value="KAH9834929.1"/>
    <property type="molecule type" value="Genomic_DNA"/>
</dbReference>
<reference evidence="2 3" key="1">
    <citation type="journal article" date="2021" name="Environ. Microbiol.">
        <title>Gene family expansions and transcriptome signatures uncover fungal adaptations to wood decay.</title>
        <authorList>
            <person name="Hage H."/>
            <person name="Miyauchi S."/>
            <person name="Viragh M."/>
            <person name="Drula E."/>
            <person name="Min B."/>
            <person name="Chaduli D."/>
            <person name="Navarro D."/>
            <person name="Favel A."/>
            <person name="Norest M."/>
            <person name="Lesage-Meessen L."/>
            <person name="Balint B."/>
            <person name="Merenyi Z."/>
            <person name="de Eugenio L."/>
            <person name="Morin E."/>
            <person name="Martinez A.T."/>
            <person name="Baldrian P."/>
            <person name="Stursova M."/>
            <person name="Martinez M.J."/>
            <person name="Novotny C."/>
            <person name="Magnuson J.K."/>
            <person name="Spatafora J.W."/>
            <person name="Maurice S."/>
            <person name="Pangilinan J."/>
            <person name="Andreopoulos W."/>
            <person name="LaButti K."/>
            <person name="Hundley H."/>
            <person name="Na H."/>
            <person name="Kuo A."/>
            <person name="Barry K."/>
            <person name="Lipzen A."/>
            <person name="Henrissat B."/>
            <person name="Riley R."/>
            <person name="Ahrendt S."/>
            <person name="Nagy L.G."/>
            <person name="Grigoriev I.V."/>
            <person name="Martin F."/>
            <person name="Rosso M.N."/>
        </authorList>
    </citation>
    <scope>NUCLEOTIDE SEQUENCE [LARGE SCALE GENOMIC DNA]</scope>
    <source>
        <strain evidence="2 3">CIRM-BRFM 1785</strain>
    </source>
</reference>
<protein>
    <recommendedName>
        <fullName evidence="1">HMG domain-containing protein</fullName>
    </recommendedName>
</protein>
<keyword evidence="3" id="KW-1185">Reference proteome</keyword>
<dbReference type="Pfam" id="PF18717">
    <property type="entry name" value="CxC4"/>
    <property type="match status" value="1"/>
</dbReference>
<gene>
    <name evidence="2" type="ORF">C8Q71DRAFT_132370</name>
</gene>
<evidence type="ECO:0000313" key="3">
    <source>
        <dbReference type="Proteomes" id="UP000814176"/>
    </source>
</evidence>
<evidence type="ECO:0000313" key="2">
    <source>
        <dbReference type="EMBL" id="KAH9834929.1"/>
    </source>
</evidence>
<dbReference type="InterPro" id="IPR040648">
    <property type="entry name" value="HMGXB3_CxC4"/>
</dbReference>
<dbReference type="Proteomes" id="UP000814176">
    <property type="component" value="Unassembled WGS sequence"/>
</dbReference>
<dbReference type="GeneID" id="71997222"/>
<comment type="caution">
    <text evidence="2">The sequence shown here is derived from an EMBL/GenBank/DDBJ whole genome shotgun (WGS) entry which is preliminary data.</text>
</comment>
<accession>A0ABQ8KC93</accession>